<keyword evidence="5" id="KW-1015">Disulfide bond</keyword>
<keyword evidence="8" id="KW-0812">Transmembrane</keyword>
<dbReference type="InterPro" id="IPR002223">
    <property type="entry name" value="Kunitz_BPTI"/>
</dbReference>
<evidence type="ECO:0000256" key="3">
    <source>
        <dbReference type="ARBA" id="ARBA00022900"/>
    </source>
</evidence>
<evidence type="ECO:0000313" key="11">
    <source>
        <dbReference type="EMBL" id="KAK5868121.1"/>
    </source>
</evidence>
<reference evidence="11 12" key="1">
    <citation type="journal article" date="2023" name="Genes (Basel)">
        <title>Chromosome-Level Genome Assembly and Circadian Gene Repertoire of the Patagonia Blennie Eleginops maclovinus-The Closest Ancestral Proxy of Antarctic Cryonotothenioids.</title>
        <authorList>
            <person name="Cheng C.C."/>
            <person name="Rivera-Colon A.G."/>
            <person name="Minhas B.F."/>
            <person name="Wilson L."/>
            <person name="Rayamajhi N."/>
            <person name="Vargas-Chacoff L."/>
            <person name="Catchen J.M."/>
        </authorList>
    </citation>
    <scope>NUCLEOTIDE SEQUENCE [LARGE SCALE GENOMIC DNA]</scope>
    <source>
        <strain evidence="11">JMC-PN-2008</strain>
    </source>
</reference>
<dbReference type="PROSITE" id="PS00280">
    <property type="entry name" value="BPTI_KUNITZ_1"/>
    <property type="match status" value="2"/>
</dbReference>
<dbReference type="PRINTS" id="PR00759">
    <property type="entry name" value="BASICPTASE"/>
</dbReference>
<dbReference type="InterPro" id="IPR013980">
    <property type="entry name" value="MANSC_dom"/>
</dbReference>
<comment type="subcellular location">
    <subcellularLocation>
        <location evidence="1">Membrane</location>
    </subcellularLocation>
</comment>
<evidence type="ECO:0000256" key="4">
    <source>
        <dbReference type="ARBA" id="ARBA00023136"/>
    </source>
</evidence>
<dbReference type="SUPFAM" id="SSF57362">
    <property type="entry name" value="BPTI-like"/>
    <property type="match status" value="2"/>
</dbReference>
<name>A0AAN8AMH3_ELEMC</name>
<dbReference type="SMART" id="SM00131">
    <property type="entry name" value="KU"/>
    <property type="match status" value="2"/>
</dbReference>
<proteinExistence type="predicted"/>
<dbReference type="InterPro" id="IPR036880">
    <property type="entry name" value="Kunitz_BPTI_sf"/>
</dbReference>
<keyword evidence="4 8" id="KW-0472">Membrane</keyword>
<keyword evidence="12" id="KW-1185">Reference proteome</keyword>
<keyword evidence="6" id="KW-0325">Glycoprotein</keyword>
<evidence type="ECO:0000256" key="1">
    <source>
        <dbReference type="ARBA" id="ARBA00004370"/>
    </source>
</evidence>
<evidence type="ECO:0000256" key="2">
    <source>
        <dbReference type="ARBA" id="ARBA00022690"/>
    </source>
</evidence>
<dbReference type="AlphaFoldDB" id="A0AAN8AMH3"/>
<feature type="compositionally biased region" description="Polar residues" evidence="7">
    <location>
        <begin position="409"/>
        <end position="420"/>
    </location>
</feature>
<feature type="transmembrane region" description="Helical" evidence="8">
    <location>
        <begin position="361"/>
        <end position="387"/>
    </location>
</feature>
<feature type="signal peptide" evidence="9">
    <location>
        <begin position="1"/>
        <end position="17"/>
    </location>
</feature>
<dbReference type="Pfam" id="PF00014">
    <property type="entry name" value="Kunitz_BPTI"/>
    <property type="match status" value="2"/>
</dbReference>
<dbReference type="PANTHER" id="PTHR47247:SF1">
    <property type="entry name" value="KUNITZ-TYPE PROTEASE INHIBITOR 2"/>
    <property type="match status" value="1"/>
</dbReference>
<evidence type="ECO:0000256" key="5">
    <source>
        <dbReference type="ARBA" id="ARBA00023157"/>
    </source>
</evidence>
<sequence>MRILLLLLSSALLQVRACDWDLDLDPDQELVSGAALQTDRMVEVSGPEACRSACCSDPDCDLALLGFPADGGLQCMLVRCRDKCVFQPSSQFRVYRKKGHNLPGDQAPEAGERRHVVPLMEDGEPRSNESNRLHCLLPPQVGSCRASLPRFFYNSSSQTCSHFLFGGCQSNGNNFLTKGGCEESCGGVTGAVLPVDSTPAPDLPAKAPRMGLHSDVSVVRSEDSQLPPPQDQEMSAELFAERCGAQPEVGPCRAAFQHCSAAWTPAQSECCPPQRKPPPPAANGKAFTEYEEACMATPDIGPCRAAFPMFYYDRNTASCQPFLYGGCLGNQNRYSTMEGCKIRCQTNDGSFETRGKARERWTAAVFLFVTLAVVSALLLTTLVIITLRRHRLSRHLSSVSDKEELLPDEQSSVVSLNVSESPKPDQA</sequence>
<dbReference type="InterPro" id="IPR020901">
    <property type="entry name" value="Prtase_inh_Kunz-CS"/>
</dbReference>
<keyword evidence="8" id="KW-1133">Transmembrane helix</keyword>
<feature type="chain" id="PRO_5042892319" description="BPTI/Kunitz inhibitor domain-containing protein" evidence="9">
    <location>
        <begin position="18"/>
        <end position="427"/>
    </location>
</feature>
<accession>A0AAN8AMH3</accession>
<dbReference type="FunFam" id="4.10.410.10:FF:000020">
    <property type="entry name" value="Collagen, type VI, alpha 3"/>
    <property type="match status" value="1"/>
</dbReference>
<reference evidence="11 12" key="2">
    <citation type="journal article" date="2023" name="Mol. Biol. Evol.">
        <title>Genomics of Secondarily Temperate Adaptation in the Only Non-Antarctic Icefish.</title>
        <authorList>
            <person name="Rivera-Colon A.G."/>
            <person name="Rayamajhi N."/>
            <person name="Minhas B.F."/>
            <person name="Madrigal G."/>
            <person name="Bilyk K.T."/>
            <person name="Yoon V."/>
            <person name="Hune M."/>
            <person name="Gregory S."/>
            <person name="Cheng C.H.C."/>
            <person name="Catchen J.M."/>
        </authorList>
    </citation>
    <scope>NUCLEOTIDE SEQUENCE [LARGE SCALE GENOMIC DNA]</scope>
    <source>
        <strain evidence="11">JMC-PN-2008</strain>
    </source>
</reference>
<dbReference type="PROSITE" id="PS50279">
    <property type="entry name" value="BPTI_KUNITZ_2"/>
    <property type="match status" value="2"/>
</dbReference>
<evidence type="ECO:0000259" key="10">
    <source>
        <dbReference type="PROSITE" id="PS50279"/>
    </source>
</evidence>
<evidence type="ECO:0000256" key="6">
    <source>
        <dbReference type="ARBA" id="ARBA00023180"/>
    </source>
</evidence>
<gene>
    <name evidence="11" type="ORF">PBY51_009164</name>
</gene>
<keyword evidence="9" id="KW-0732">Signal</keyword>
<protein>
    <recommendedName>
        <fullName evidence="10">BPTI/Kunitz inhibitor domain-containing protein</fullName>
    </recommendedName>
</protein>
<dbReference type="EMBL" id="JAUZQC010000007">
    <property type="protein sequence ID" value="KAK5868121.1"/>
    <property type="molecule type" value="Genomic_DNA"/>
</dbReference>
<comment type="caution">
    <text evidence="11">The sequence shown here is derived from an EMBL/GenBank/DDBJ whole genome shotgun (WGS) entry which is preliminary data.</text>
</comment>
<keyword evidence="3" id="KW-0722">Serine protease inhibitor</keyword>
<evidence type="ECO:0000313" key="12">
    <source>
        <dbReference type="Proteomes" id="UP001346869"/>
    </source>
</evidence>
<dbReference type="Pfam" id="PF07502">
    <property type="entry name" value="MANEC"/>
    <property type="match status" value="1"/>
</dbReference>
<dbReference type="Gene3D" id="4.10.410.10">
    <property type="entry name" value="Pancreatic trypsin inhibitor Kunitz domain"/>
    <property type="match status" value="2"/>
</dbReference>
<evidence type="ECO:0000256" key="8">
    <source>
        <dbReference type="SAM" id="Phobius"/>
    </source>
</evidence>
<dbReference type="CDD" id="cd00109">
    <property type="entry name" value="Kunitz-type"/>
    <property type="match status" value="1"/>
</dbReference>
<dbReference type="Proteomes" id="UP001346869">
    <property type="component" value="Unassembled WGS sequence"/>
</dbReference>
<feature type="domain" description="BPTI/Kunitz inhibitor" evidence="10">
    <location>
        <begin position="294"/>
        <end position="344"/>
    </location>
</feature>
<evidence type="ECO:0000256" key="7">
    <source>
        <dbReference type="SAM" id="MobiDB-lite"/>
    </source>
</evidence>
<evidence type="ECO:0000256" key="9">
    <source>
        <dbReference type="SAM" id="SignalP"/>
    </source>
</evidence>
<feature type="region of interest" description="Disordered" evidence="7">
    <location>
        <begin position="402"/>
        <end position="427"/>
    </location>
</feature>
<dbReference type="PANTHER" id="PTHR47247">
    <property type="entry name" value="KUNITZ-TYPE PROTEASE INHIBITOR 2"/>
    <property type="match status" value="1"/>
</dbReference>
<dbReference type="GO" id="GO:0016020">
    <property type="term" value="C:membrane"/>
    <property type="evidence" value="ECO:0007669"/>
    <property type="project" value="UniProtKB-SubCell"/>
</dbReference>
<organism evidence="11 12">
    <name type="scientific">Eleginops maclovinus</name>
    <name type="common">Patagonian blennie</name>
    <name type="synonym">Eleginus maclovinus</name>
    <dbReference type="NCBI Taxonomy" id="56733"/>
    <lineage>
        <taxon>Eukaryota</taxon>
        <taxon>Metazoa</taxon>
        <taxon>Chordata</taxon>
        <taxon>Craniata</taxon>
        <taxon>Vertebrata</taxon>
        <taxon>Euteleostomi</taxon>
        <taxon>Actinopterygii</taxon>
        <taxon>Neopterygii</taxon>
        <taxon>Teleostei</taxon>
        <taxon>Neoteleostei</taxon>
        <taxon>Acanthomorphata</taxon>
        <taxon>Eupercaria</taxon>
        <taxon>Perciformes</taxon>
        <taxon>Notothenioidei</taxon>
        <taxon>Eleginopidae</taxon>
        <taxon>Eleginops</taxon>
    </lineage>
</organism>
<dbReference type="GO" id="GO:0004867">
    <property type="term" value="F:serine-type endopeptidase inhibitor activity"/>
    <property type="evidence" value="ECO:0007669"/>
    <property type="project" value="UniProtKB-KW"/>
</dbReference>
<feature type="domain" description="BPTI/Kunitz inhibitor" evidence="10">
    <location>
        <begin position="135"/>
        <end position="185"/>
    </location>
</feature>
<keyword evidence="2" id="KW-0646">Protease inhibitor</keyword>